<reference evidence="3" key="1">
    <citation type="submission" date="2025-08" db="UniProtKB">
        <authorList>
            <consortium name="RefSeq"/>
        </authorList>
    </citation>
    <scope>IDENTIFICATION</scope>
    <source>
        <tissue evidence="3">Gonads</tissue>
    </source>
</reference>
<feature type="region of interest" description="Disordered" evidence="1">
    <location>
        <begin position="131"/>
        <end position="165"/>
    </location>
</feature>
<sequence>MFNKHASGSCGICNMGFLGTLEDHKKSKRHISTAKKLFCHTCNVQCSYSDFYEHNDSVDHAKKANLRILEPLFYHENLDVKEALYQEIQKLTYNLYYSNLFPYEVAMKYLKKYNEEVSAMIRKNKELIKEKNGENEELEEDNNGNGDSDEENQENTLENNKIEKDTKKTIQTTEMIHKSSESEQYNINLHLQAVQEDKDTLRCDIKDNPSNTHRIQVLDGVELLLNTVKNKYCPLEDVLNKIKQWNANLEKVIKDNNLKNT</sequence>
<dbReference type="InParanoid" id="A0A6J2XRF6"/>
<name>A0A6J2XRF6_SITOR</name>
<keyword evidence="2" id="KW-1185">Reference proteome</keyword>
<dbReference type="Proteomes" id="UP000504635">
    <property type="component" value="Unplaced"/>
</dbReference>
<feature type="compositionally biased region" description="Acidic residues" evidence="1">
    <location>
        <begin position="135"/>
        <end position="153"/>
    </location>
</feature>
<dbReference type="RefSeq" id="XP_030753430.1">
    <property type="nucleotide sequence ID" value="XM_030897570.1"/>
</dbReference>
<dbReference type="GeneID" id="115880359"/>
<proteinExistence type="predicted"/>
<protein>
    <submittedName>
        <fullName evidence="3">Uncharacterized protein LOC115880359</fullName>
    </submittedName>
</protein>
<dbReference type="KEGG" id="soy:115880359"/>
<dbReference type="OrthoDB" id="434647at2759"/>
<accession>A0A6J2XRF6</accession>
<dbReference type="AlphaFoldDB" id="A0A6J2XRF6"/>
<evidence type="ECO:0000313" key="3">
    <source>
        <dbReference type="RefSeq" id="XP_030753430.1"/>
    </source>
</evidence>
<gene>
    <name evidence="3" type="primary">LOC115880359</name>
</gene>
<evidence type="ECO:0000313" key="2">
    <source>
        <dbReference type="Proteomes" id="UP000504635"/>
    </source>
</evidence>
<organism evidence="2 3">
    <name type="scientific">Sitophilus oryzae</name>
    <name type="common">Rice weevil</name>
    <name type="synonym">Curculio oryzae</name>
    <dbReference type="NCBI Taxonomy" id="7048"/>
    <lineage>
        <taxon>Eukaryota</taxon>
        <taxon>Metazoa</taxon>
        <taxon>Ecdysozoa</taxon>
        <taxon>Arthropoda</taxon>
        <taxon>Hexapoda</taxon>
        <taxon>Insecta</taxon>
        <taxon>Pterygota</taxon>
        <taxon>Neoptera</taxon>
        <taxon>Endopterygota</taxon>
        <taxon>Coleoptera</taxon>
        <taxon>Polyphaga</taxon>
        <taxon>Cucujiformia</taxon>
        <taxon>Curculionidae</taxon>
        <taxon>Dryophthorinae</taxon>
        <taxon>Sitophilus</taxon>
    </lineage>
</organism>
<evidence type="ECO:0000256" key="1">
    <source>
        <dbReference type="SAM" id="MobiDB-lite"/>
    </source>
</evidence>